<evidence type="ECO:0000313" key="2">
    <source>
        <dbReference type="EMBL" id="KAG6473519.1"/>
    </source>
</evidence>
<dbReference type="Proteomes" id="UP000734854">
    <property type="component" value="Unassembled WGS sequence"/>
</dbReference>
<name>A0A8J5CFK5_ZINOF</name>
<reference evidence="2 3" key="1">
    <citation type="submission" date="2020-08" db="EMBL/GenBank/DDBJ databases">
        <title>Plant Genome Project.</title>
        <authorList>
            <person name="Zhang R.-G."/>
        </authorList>
    </citation>
    <scope>NUCLEOTIDE SEQUENCE [LARGE SCALE GENOMIC DNA]</scope>
    <source>
        <tissue evidence="2">Rhizome</tissue>
    </source>
</reference>
<proteinExistence type="predicted"/>
<comment type="caution">
    <text evidence="2">The sequence shown here is derived from an EMBL/GenBank/DDBJ whole genome shotgun (WGS) entry which is preliminary data.</text>
</comment>
<dbReference type="EMBL" id="JACMSC010000019">
    <property type="protein sequence ID" value="KAG6473519.1"/>
    <property type="molecule type" value="Genomic_DNA"/>
</dbReference>
<accession>A0A8J5CFK5</accession>
<keyword evidence="3" id="KW-1185">Reference proteome</keyword>
<keyword evidence="1" id="KW-0472">Membrane</keyword>
<evidence type="ECO:0000256" key="1">
    <source>
        <dbReference type="SAM" id="Phobius"/>
    </source>
</evidence>
<feature type="transmembrane region" description="Helical" evidence="1">
    <location>
        <begin position="82"/>
        <end position="102"/>
    </location>
</feature>
<organism evidence="2 3">
    <name type="scientific">Zingiber officinale</name>
    <name type="common">Ginger</name>
    <name type="synonym">Amomum zingiber</name>
    <dbReference type="NCBI Taxonomy" id="94328"/>
    <lineage>
        <taxon>Eukaryota</taxon>
        <taxon>Viridiplantae</taxon>
        <taxon>Streptophyta</taxon>
        <taxon>Embryophyta</taxon>
        <taxon>Tracheophyta</taxon>
        <taxon>Spermatophyta</taxon>
        <taxon>Magnoliopsida</taxon>
        <taxon>Liliopsida</taxon>
        <taxon>Zingiberales</taxon>
        <taxon>Zingiberaceae</taxon>
        <taxon>Zingiber</taxon>
    </lineage>
</organism>
<keyword evidence="1" id="KW-0812">Transmembrane</keyword>
<dbReference type="AlphaFoldDB" id="A0A8J5CFK5"/>
<sequence length="103" mass="11333">MVYIFPVKINAKSKLGQRPDAWAAARALFREKYVAWAFECQQGVGGAFLLCPRCCMLTWLARPATPAAAPTHHVWAPCAIRLFVPASVVFLFVGSVSCFAFVL</sequence>
<protein>
    <submittedName>
        <fullName evidence="2">Uncharacterized protein</fullName>
    </submittedName>
</protein>
<gene>
    <name evidence="2" type="ORF">ZIOFF_067436</name>
</gene>
<keyword evidence="1" id="KW-1133">Transmembrane helix</keyword>
<evidence type="ECO:0000313" key="3">
    <source>
        <dbReference type="Proteomes" id="UP000734854"/>
    </source>
</evidence>